<dbReference type="KEGG" id="sted:SPTER_13000"/>
<keyword evidence="4" id="KW-1185">Reference proteome</keyword>
<protein>
    <submittedName>
        <fullName evidence="3">Lipopolysaccharide core heptosyltransferase RfaQ</fullName>
        <ecNumber evidence="3">2.-.-.-</ecNumber>
    </submittedName>
</protein>
<dbReference type="Gene3D" id="3.40.50.2000">
    <property type="entry name" value="Glycogen Phosphorylase B"/>
    <property type="match status" value="2"/>
</dbReference>
<dbReference type="OrthoDB" id="9797795at2"/>
<dbReference type="CDD" id="cd03789">
    <property type="entry name" value="GT9_LPS_heptosyltransferase"/>
    <property type="match status" value="1"/>
</dbReference>
<dbReference type="EMBL" id="CP036259">
    <property type="protein sequence ID" value="QDR79991.1"/>
    <property type="molecule type" value="Genomic_DNA"/>
</dbReference>
<gene>
    <name evidence="3" type="primary">rfaQ</name>
    <name evidence="3" type="ORF">SPTER_13000</name>
</gene>
<dbReference type="GO" id="GO:0008713">
    <property type="term" value="F:ADP-heptose-lipopolysaccharide heptosyltransferase activity"/>
    <property type="evidence" value="ECO:0007669"/>
    <property type="project" value="TreeGrafter"/>
</dbReference>
<dbReference type="InterPro" id="IPR002201">
    <property type="entry name" value="Glyco_trans_9"/>
</dbReference>
<dbReference type="GO" id="GO:0009244">
    <property type="term" value="P:lipopolysaccharide core region biosynthetic process"/>
    <property type="evidence" value="ECO:0007669"/>
    <property type="project" value="TreeGrafter"/>
</dbReference>
<dbReference type="Proteomes" id="UP000320776">
    <property type="component" value="Chromosome"/>
</dbReference>
<evidence type="ECO:0000256" key="1">
    <source>
        <dbReference type="ARBA" id="ARBA00022676"/>
    </source>
</evidence>
<dbReference type="PANTHER" id="PTHR30160">
    <property type="entry name" value="TETRAACYLDISACCHARIDE 4'-KINASE-RELATED"/>
    <property type="match status" value="1"/>
</dbReference>
<evidence type="ECO:0000313" key="4">
    <source>
        <dbReference type="Proteomes" id="UP000320776"/>
    </source>
</evidence>
<name>A0A517DRK4_9FIRM</name>
<keyword evidence="1" id="KW-0328">Glycosyltransferase</keyword>
<dbReference type="PANTHER" id="PTHR30160:SF1">
    <property type="entry name" value="LIPOPOLYSACCHARIDE 1,2-N-ACETYLGLUCOSAMINETRANSFERASE-RELATED"/>
    <property type="match status" value="1"/>
</dbReference>
<dbReference type="SUPFAM" id="SSF53756">
    <property type="entry name" value="UDP-Glycosyltransferase/glycogen phosphorylase"/>
    <property type="match status" value="1"/>
</dbReference>
<dbReference type="Pfam" id="PF01075">
    <property type="entry name" value="Glyco_transf_9"/>
    <property type="match status" value="1"/>
</dbReference>
<keyword evidence="2 3" id="KW-0808">Transferase</keyword>
<dbReference type="AlphaFoldDB" id="A0A517DRK4"/>
<evidence type="ECO:0000256" key="2">
    <source>
        <dbReference type="ARBA" id="ARBA00022679"/>
    </source>
</evidence>
<accession>A0A517DRK4</accession>
<proteinExistence type="predicted"/>
<organism evidence="3 4">
    <name type="scientific">Sporomusa termitida</name>
    <dbReference type="NCBI Taxonomy" id="2377"/>
    <lineage>
        <taxon>Bacteria</taxon>
        <taxon>Bacillati</taxon>
        <taxon>Bacillota</taxon>
        <taxon>Negativicutes</taxon>
        <taxon>Selenomonadales</taxon>
        <taxon>Sporomusaceae</taxon>
        <taxon>Sporomusa</taxon>
    </lineage>
</organism>
<reference evidence="3 4" key="1">
    <citation type="submission" date="2019-02" db="EMBL/GenBank/DDBJ databases">
        <title>Closed genome of Sporomusa termitida DSM 4440.</title>
        <authorList>
            <person name="Poehlein A."/>
            <person name="Daniel R."/>
        </authorList>
    </citation>
    <scope>NUCLEOTIDE SEQUENCE [LARGE SCALE GENOMIC DNA]</scope>
    <source>
        <strain evidence="3 4">DSM 4440</strain>
    </source>
</reference>
<sequence>MKKEILIIRLSSIGDVIHCSPVAGALKAAWPDCRLTWLVGEVCADLIKYNPLVDEMIVWSRERFEKYLRACEFKKALSLWQSLQACLRARVFYAVLDIHGLFLTGLIARQVNTGRRIGLSGAREFNPLFMTETAEPLGPHITEKYLGVLTALGITPGSRQMTLAIPPAAVSFAEHFITGAGITRQDRIAVLVPGTTWPAKNWPPALFARTAALLSRDFKIILCGGKNELAMGQEIGAQAGIPVTNAIGKTSLLEMAGILARAAVVVAGDTGPLYMAAALATPTVALFGPTNPETYAPPGRHHRIAVNKLACSFCHKMQCQHGRNDCMNSITPAAVVQQVYQVLGLDSAAPTDRLSN</sequence>
<dbReference type="InterPro" id="IPR051199">
    <property type="entry name" value="LPS_LOS_Heptosyltrfase"/>
</dbReference>
<dbReference type="RefSeq" id="WP_144349564.1">
    <property type="nucleotide sequence ID" value="NZ_CP036259.1"/>
</dbReference>
<dbReference type="EC" id="2.-.-.-" evidence="3"/>
<dbReference type="GO" id="GO:0005829">
    <property type="term" value="C:cytosol"/>
    <property type="evidence" value="ECO:0007669"/>
    <property type="project" value="TreeGrafter"/>
</dbReference>
<evidence type="ECO:0000313" key="3">
    <source>
        <dbReference type="EMBL" id="QDR79991.1"/>
    </source>
</evidence>